<feature type="transmembrane region" description="Helical" evidence="1">
    <location>
        <begin position="21"/>
        <end position="39"/>
    </location>
</feature>
<keyword evidence="1" id="KW-0812">Transmembrane</keyword>
<name>A0A926E3Y3_9FIRM</name>
<proteinExistence type="predicted"/>
<dbReference type="RefSeq" id="WP_249294198.1">
    <property type="nucleotide sequence ID" value="NZ_JACRSV010000001.1"/>
</dbReference>
<keyword evidence="1" id="KW-1133">Transmembrane helix</keyword>
<keyword evidence="3" id="KW-1185">Reference proteome</keyword>
<dbReference type="Proteomes" id="UP000610760">
    <property type="component" value="Unassembled WGS sequence"/>
</dbReference>
<gene>
    <name evidence="2" type="ORF">H8710_04350</name>
</gene>
<dbReference type="AlphaFoldDB" id="A0A926E3Y3"/>
<dbReference type="EMBL" id="JACRSV010000001">
    <property type="protein sequence ID" value="MBC8559298.1"/>
    <property type="molecule type" value="Genomic_DNA"/>
</dbReference>
<feature type="transmembrane region" description="Helical" evidence="1">
    <location>
        <begin position="45"/>
        <end position="62"/>
    </location>
</feature>
<keyword evidence="1" id="KW-0472">Membrane</keyword>
<organism evidence="2 3">
    <name type="scientific">Fumia xinanensis</name>
    <dbReference type="NCBI Taxonomy" id="2763659"/>
    <lineage>
        <taxon>Bacteria</taxon>
        <taxon>Bacillati</taxon>
        <taxon>Bacillota</taxon>
        <taxon>Clostridia</taxon>
        <taxon>Eubacteriales</taxon>
        <taxon>Oscillospiraceae</taxon>
        <taxon>Fumia</taxon>
    </lineage>
</organism>
<evidence type="ECO:0000313" key="3">
    <source>
        <dbReference type="Proteomes" id="UP000610760"/>
    </source>
</evidence>
<accession>A0A926E3Y3</accession>
<comment type="caution">
    <text evidence="2">The sequence shown here is derived from an EMBL/GenBank/DDBJ whole genome shotgun (WGS) entry which is preliminary data.</text>
</comment>
<sequence>MCKLLSWAREKIKTFTLMDIGLLKVCLLSLGLFIGVRAGEKGRKLSPLFFLTYLGTMAALFYRMCARQELILPEQMEDDA</sequence>
<protein>
    <submittedName>
        <fullName evidence="2">Uncharacterized protein</fullName>
    </submittedName>
</protein>
<evidence type="ECO:0000256" key="1">
    <source>
        <dbReference type="SAM" id="Phobius"/>
    </source>
</evidence>
<evidence type="ECO:0000313" key="2">
    <source>
        <dbReference type="EMBL" id="MBC8559298.1"/>
    </source>
</evidence>
<reference evidence="2" key="1">
    <citation type="submission" date="2020-08" db="EMBL/GenBank/DDBJ databases">
        <title>Genome public.</title>
        <authorList>
            <person name="Liu C."/>
            <person name="Sun Q."/>
        </authorList>
    </citation>
    <scope>NUCLEOTIDE SEQUENCE</scope>
    <source>
        <strain evidence="2">NSJ-33</strain>
    </source>
</reference>